<dbReference type="Pfam" id="PF20167">
    <property type="entry name" value="Transposase_32"/>
    <property type="match status" value="1"/>
</dbReference>
<comment type="caution">
    <text evidence="2">The sequence shown here is derived from an EMBL/GenBank/DDBJ whole genome shotgun (WGS) entry which is preliminary data.</text>
</comment>
<dbReference type="AlphaFoldDB" id="A0A9J5WZM8"/>
<protein>
    <recommendedName>
        <fullName evidence="1">Putative plant transposon protein domain-containing protein</fullName>
    </recommendedName>
</protein>
<accession>A0A9J5WZM8</accession>
<evidence type="ECO:0000313" key="2">
    <source>
        <dbReference type="EMBL" id="KAG5580685.1"/>
    </source>
</evidence>
<sequence length="60" mass="6936">MEAGVTIEIKDLNVATRYWFRFISISIMPSQNESIICHLKAAYLCLIIYRKSIDMGLIIE</sequence>
<dbReference type="EMBL" id="JACXVP010000010">
    <property type="protein sequence ID" value="KAG5580685.1"/>
    <property type="molecule type" value="Genomic_DNA"/>
</dbReference>
<proteinExistence type="predicted"/>
<keyword evidence="3" id="KW-1185">Reference proteome</keyword>
<dbReference type="InterPro" id="IPR046796">
    <property type="entry name" value="Transposase_32_dom"/>
</dbReference>
<feature type="domain" description="Putative plant transposon protein" evidence="1">
    <location>
        <begin position="5"/>
        <end position="59"/>
    </location>
</feature>
<gene>
    <name evidence="2" type="ORF">H5410_051312</name>
</gene>
<evidence type="ECO:0000313" key="3">
    <source>
        <dbReference type="Proteomes" id="UP000824120"/>
    </source>
</evidence>
<dbReference type="PANTHER" id="PTHR33180">
    <property type="entry name" value="PHOTOSYSTEM II CP43 REACTION CENTER PROTEIN"/>
    <property type="match status" value="1"/>
</dbReference>
<name>A0A9J5WZM8_SOLCO</name>
<dbReference type="OrthoDB" id="1306244at2759"/>
<reference evidence="2 3" key="1">
    <citation type="submission" date="2020-09" db="EMBL/GenBank/DDBJ databases">
        <title>De no assembly of potato wild relative species, Solanum commersonii.</title>
        <authorList>
            <person name="Cho K."/>
        </authorList>
    </citation>
    <scope>NUCLEOTIDE SEQUENCE [LARGE SCALE GENOMIC DNA]</scope>
    <source>
        <strain evidence="2">LZ3.2</strain>
        <tissue evidence="2">Leaf</tissue>
    </source>
</reference>
<dbReference type="Proteomes" id="UP000824120">
    <property type="component" value="Chromosome 10"/>
</dbReference>
<organism evidence="2 3">
    <name type="scientific">Solanum commersonii</name>
    <name type="common">Commerson's wild potato</name>
    <name type="synonym">Commerson's nightshade</name>
    <dbReference type="NCBI Taxonomy" id="4109"/>
    <lineage>
        <taxon>Eukaryota</taxon>
        <taxon>Viridiplantae</taxon>
        <taxon>Streptophyta</taxon>
        <taxon>Embryophyta</taxon>
        <taxon>Tracheophyta</taxon>
        <taxon>Spermatophyta</taxon>
        <taxon>Magnoliopsida</taxon>
        <taxon>eudicotyledons</taxon>
        <taxon>Gunneridae</taxon>
        <taxon>Pentapetalae</taxon>
        <taxon>asterids</taxon>
        <taxon>lamiids</taxon>
        <taxon>Solanales</taxon>
        <taxon>Solanaceae</taxon>
        <taxon>Solanoideae</taxon>
        <taxon>Solaneae</taxon>
        <taxon>Solanum</taxon>
    </lineage>
</organism>
<dbReference type="PANTHER" id="PTHR33180:SF31">
    <property type="entry name" value="POLYPROTEIN PROTEIN"/>
    <property type="match status" value="1"/>
</dbReference>
<evidence type="ECO:0000259" key="1">
    <source>
        <dbReference type="Pfam" id="PF20167"/>
    </source>
</evidence>